<keyword evidence="3" id="KW-0001">2Fe-2S</keyword>
<evidence type="ECO:0000256" key="3">
    <source>
        <dbReference type="ARBA" id="ARBA00022714"/>
    </source>
</evidence>
<dbReference type="CDD" id="cd03478">
    <property type="entry name" value="Rieske_AIFL_N"/>
    <property type="match status" value="1"/>
</dbReference>
<sequence length="467" mass="52079">MGAGNCKTFRRSAGSSRDTRDTSAATDTSKEHDTYIEEVVCKQEDINENEMKMLPLGNNEKKILLIKQNGELHAIGTKCTHYGALLHTGALGEGRVRCPWHGACFNIKTGDIEDYPGLDSLPCYKVRVDKSGLVHVRTKHTELNNNKRMKDMSARDPENTKTVIIVGGGPSGATCAESLRQEGFTGRIIMICRENVIPYDRIKVSKVLDFDVHSATLRSPSFYKEHNIETKLGVKAIGTYKRRISISIYIYNIYINYVTSYSALHFFYSVIGLDTTENTVKLSNNENFVYDYLFICTGSKPRMLNVPGANLSNIFVLRDYTDSQGVHALLSPKKHVVVLGLGFIGMESAAYCIDKCASVTVIGRDTVPLRAIFGAVIGNRIKKEHEAKGVKFIFKNNIKQFIPKKGEENVLAKVELTDGQILPADIVIIGIGSTFYTEWMKKSSVTMRDDGSIPVNKDKCGKYICWR</sequence>
<dbReference type="EMBL" id="JAANHZ010000232">
    <property type="protein sequence ID" value="KAG5313804.1"/>
    <property type="molecule type" value="Genomic_DNA"/>
</dbReference>
<comment type="caution">
    <text evidence="11">The sequence shown here is derived from an EMBL/GenBank/DDBJ whole genome shotgun (WGS) entry which is preliminary data.</text>
</comment>
<dbReference type="InterPro" id="IPR036922">
    <property type="entry name" value="Rieske_2Fe-2S_sf"/>
</dbReference>
<evidence type="ECO:0000256" key="7">
    <source>
        <dbReference type="ARBA" id="ARBA00023004"/>
    </source>
</evidence>
<dbReference type="InterPro" id="IPR036188">
    <property type="entry name" value="FAD/NAD-bd_sf"/>
</dbReference>
<keyword evidence="8" id="KW-0411">Iron-sulfur</keyword>
<evidence type="ECO:0000256" key="8">
    <source>
        <dbReference type="ARBA" id="ARBA00023014"/>
    </source>
</evidence>
<accession>A0A836JH76</accession>
<reference evidence="11" key="1">
    <citation type="submission" date="2020-02" db="EMBL/GenBank/DDBJ databases">
        <title>Relaxed selection underlies rapid genomic changes in the transitions from sociality to social parasitism in ants.</title>
        <authorList>
            <person name="Bi X."/>
        </authorList>
    </citation>
    <scope>NUCLEOTIDE SEQUENCE</scope>
    <source>
        <strain evidence="11">BGI-DK2013a</strain>
        <tissue evidence="11">Whole body</tissue>
    </source>
</reference>
<keyword evidence="7" id="KW-0408">Iron</keyword>
<dbReference type="InterPro" id="IPR050446">
    <property type="entry name" value="FAD-oxidoreductase/Apoptosis"/>
</dbReference>
<organism evidence="11 12">
    <name type="scientific">Acromyrmex insinuator</name>
    <dbReference type="NCBI Taxonomy" id="230686"/>
    <lineage>
        <taxon>Eukaryota</taxon>
        <taxon>Metazoa</taxon>
        <taxon>Ecdysozoa</taxon>
        <taxon>Arthropoda</taxon>
        <taxon>Hexapoda</taxon>
        <taxon>Insecta</taxon>
        <taxon>Pterygota</taxon>
        <taxon>Neoptera</taxon>
        <taxon>Endopterygota</taxon>
        <taxon>Hymenoptera</taxon>
        <taxon>Apocrita</taxon>
        <taxon>Aculeata</taxon>
        <taxon>Formicoidea</taxon>
        <taxon>Formicidae</taxon>
        <taxon>Myrmicinae</taxon>
        <taxon>Acromyrmex</taxon>
    </lineage>
</organism>
<keyword evidence="5" id="KW-0274">FAD</keyword>
<dbReference type="PANTHER" id="PTHR43557">
    <property type="entry name" value="APOPTOSIS-INDUCING FACTOR 1"/>
    <property type="match status" value="1"/>
</dbReference>
<dbReference type="GO" id="GO:0005737">
    <property type="term" value="C:cytoplasm"/>
    <property type="evidence" value="ECO:0007669"/>
    <property type="project" value="TreeGrafter"/>
</dbReference>
<dbReference type="SUPFAM" id="SSF51905">
    <property type="entry name" value="FAD/NAD(P)-binding domain"/>
    <property type="match status" value="1"/>
</dbReference>
<dbReference type="FunFam" id="2.102.10.10:FF:000003">
    <property type="entry name" value="apoptosis-inducing factor 3 isoform X2"/>
    <property type="match status" value="1"/>
</dbReference>
<evidence type="ECO:0000256" key="6">
    <source>
        <dbReference type="ARBA" id="ARBA00023002"/>
    </source>
</evidence>
<evidence type="ECO:0000256" key="4">
    <source>
        <dbReference type="ARBA" id="ARBA00022723"/>
    </source>
</evidence>
<dbReference type="Gene3D" id="2.102.10.10">
    <property type="entry name" value="Rieske [2Fe-2S] iron-sulphur domain"/>
    <property type="match status" value="1"/>
</dbReference>
<keyword evidence="2" id="KW-0285">Flavoprotein</keyword>
<dbReference type="Pfam" id="PF07992">
    <property type="entry name" value="Pyr_redox_2"/>
    <property type="match status" value="1"/>
</dbReference>
<dbReference type="Gene3D" id="3.50.50.60">
    <property type="entry name" value="FAD/NAD(P)-binding domain"/>
    <property type="match status" value="3"/>
</dbReference>
<feature type="non-terminal residue" evidence="11">
    <location>
        <position position="1"/>
    </location>
</feature>
<dbReference type="SUPFAM" id="SSF50022">
    <property type="entry name" value="ISP domain"/>
    <property type="match status" value="1"/>
</dbReference>
<feature type="non-terminal residue" evidence="11">
    <location>
        <position position="467"/>
    </location>
</feature>
<protein>
    <submittedName>
        <fullName evidence="11">AIFM3 factor</fullName>
    </submittedName>
</protein>
<dbReference type="AlphaFoldDB" id="A0A836JH76"/>
<evidence type="ECO:0000313" key="11">
    <source>
        <dbReference type="EMBL" id="KAG5313804.1"/>
    </source>
</evidence>
<evidence type="ECO:0000256" key="2">
    <source>
        <dbReference type="ARBA" id="ARBA00022630"/>
    </source>
</evidence>
<keyword evidence="4" id="KW-0479">Metal-binding</keyword>
<feature type="region of interest" description="Disordered" evidence="9">
    <location>
        <begin position="1"/>
        <end position="30"/>
    </location>
</feature>
<dbReference type="PANTHER" id="PTHR43557:SF2">
    <property type="entry name" value="RIESKE DOMAIN-CONTAINING PROTEIN-RELATED"/>
    <property type="match status" value="1"/>
</dbReference>
<dbReference type="Proteomes" id="UP000667349">
    <property type="component" value="Unassembled WGS sequence"/>
</dbReference>
<evidence type="ECO:0000256" key="5">
    <source>
        <dbReference type="ARBA" id="ARBA00022827"/>
    </source>
</evidence>
<dbReference type="GO" id="GO:0016651">
    <property type="term" value="F:oxidoreductase activity, acting on NAD(P)H"/>
    <property type="evidence" value="ECO:0007669"/>
    <property type="project" value="TreeGrafter"/>
</dbReference>
<comment type="cofactor">
    <cofactor evidence="1">
        <name>FAD</name>
        <dbReference type="ChEBI" id="CHEBI:57692"/>
    </cofactor>
</comment>
<name>A0A836JH76_9HYME</name>
<evidence type="ECO:0000259" key="10">
    <source>
        <dbReference type="PROSITE" id="PS51296"/>
    </source>
</evidence>
<evidence type="ECO:0000313" key="12">
    <source>
        <dbReference type="Proteomes" id="UP000667349"/>
    </source>
</evidence>
<dbReference type="PRINTS" id="PR00368">
    <property type="entry name" value="FADPNR"/>
</dbReference>
<dbReference type="Pfam" id="PF00355">
    <property type="entry name" value="Rieske"/>
    <property type="match status" value="1"/>
</dbReference>
<dbReference type="GO" id="GO:0051537">
    <property type="term" value="F:2 iron, 2 sulfur cluster binding"/>
    <property type="evidence" value="ECO:0007669"/>
    <property type="project" value="UniProtKB-KW"/>
</dbReference>
<keyword evidence="6" id="KW-0560">Oxidoreductase</keyword>
<proteinExistence type="predicted"/>
<keyword evidence="12" id="KW-1185">Reference proteome</keyword>
<dbReference type="InterPro" id="IPR017941">
    <property type="entry name" value="Rieske_2Fe-2S"/>
</dbReference>
<dbReference type="PROSITE" id="PS51296">
    <property type="entry name" value="RIESKE"/>
    <property type="match status" value="1"/>
</dbReference>
<gene>
    <name evidence="11" type="primary">Aifm3</name>
    <name evidence="11" type="ORF">G6Z75_0005043</name>
</gene>
<dbReference type="InterPro" id="IPR023753">
    <property type="entry name" value="FAD/NAD-binding_dom"/>
</dbReference>
<evidence type="ECO:0000256" key="1">
    <source>
        <dbReference type="ARBA" id="ARBA00001974"/>
    </source>
</evidence>
<dbReference type="GO" id="GO:0046872">
    <property type="term" value="F:metal ion binding"/>
    <property type="evidence" value="ECO:0007669"/>
    <property type="project" value="UniProtKB-KW"/>
</dbReference>
<evidence type="ECO:0000256" key="9">
    <source>
        <dbReference type="SAM" id="MobiDB-lite"/>
    </source>
</evidence>
<dbReference type="PRINTS" id="PR00411">
    <property type="entry name" value="PNDRDTASEI"/>
</dbReference>
<feature type="domain" description="Rieske" evidence="10">
    <location>
        <begin position="38"/>
        <end position="135"/>
    </location>
</feature>